<evidence type="ECO:0000256" key="9">
    <source>
        <dbReference type="ARBA" id="ARBA00030795"/>
    </source>
</evidence>
<accession>A0AAD5QNA9</accession>
<dbReference type="NCBIfam" id="TIGR00589">
    <property type="entry name" value="ogt"/>
    <property type="match status" value="1"/>
</dbReference>
<comment type="catalytic activity">
    <reaction evidence="11">
        <text>a 6-O-methyl-2'-deoxyguanosine in DNA + L-cysteinyl-[protein] = S-methyl-L-cysteinyl-[protein] + a 2'-deoxyguanosine in DNA</text>
        <dbReference type="Rhea" id="RHEA:24000"/>
        <dbReference type="Rhea" id="RHEA-COMP:10131"/>
        <dbReference type="Rhea" id="RHEA-COMP:10132"/>
        <dbReference type="Rhea" id="RHEA-COMP:11367"/>
        <dbReference type="Rhea" id="RHEA-COMP:11368"/>
        <dbReference type="ChEBI" id="CHEBI:29950"/>
        <dbReference type="ChEBI" id="CHEBI:82612"/>
        <dbReference type="ChEBI" id="CHEBI:85445"/>
        <dbReference type="ChEBI" id="CHEBI:85448"/>
        <dbReference type="EC" id="2.1.1.63"/>
    </reaction>
</comment>
<comment type="similarity">
    <text evidence="2">Belongs to the MGMT family.</text>
</comment>
<dbReference type="Proteomes" id="UP001196413">
    <property type="component" value="Unassembled WGS sequence"/>
</dbReference>
<evidence type="ECO:0000313" key="14">
    <source>
        <dbReference type="Proteomes" id="UP001196413"/>
    </source>
</evidence>
<protein>
    <recommendedName>
        <fullName evidence="4">Methylated-DNA--protein-cysteine methyltransferase</fullName>
        <ecNumber evidence="3">2.1.1.63</ecNumber>
    </recommendedName>
    <alternativeName>
        <fullName evidence="9">6-O-methylguanine-DNA methyltransferase</fullName>
    </alternativeName>
    <alternativeName>
        <fullName evidence="10">O-6-methylguanine-DNA-alkyltransferase</fullName>
    </alternativeName>
</protein>
<evidence type="ECO:0000256" key="7">
    <source>
        <dbReference type="ARBA" id="ARBA00022763"/>
    </source>
</evidence>
<evidence type="ECO:0000256" key="11">
    <source>
        <dbReference type="ARBA" id="ARBA00049348"/>
    </source>
</evidence>
<feature type="domain" description="Methylated-DNA-[protein]-cysteine S-methyltransferase DNA binding" evidence="12">
    <location>
        <begin position="84"/>
        <end position="163"/>
    </location>
</feature>
<dbReference type="InterPro" id="IPR036631">
    <property type="entry name" value="MGMT_N_sf"/>
</dbReference>
<evidence type="ECO:0000256" key="6">
    <source>
        <dbReference type="ARBA" id="ARBA00022679"/>
    </source>
</evidence>
<keyword evidence="7" id="KW-0227">DNA damage</keyword>
<dbReference type="FunFam" id="1.10.10.10:FF:000214">
    <property type="entry name" value="Methylated-DNA--protein-cysteine methyltransferase"/>
    <property type="match status" value="1"/>
</dbReference>
<dbReference type="PANTHER" id="PTHR10815">
    <property type="entry name" value="METHYLATED-DNA--PROTEIN-CYSTEINE METHYLTRANSFERASE"/>
    <property type="match status" value="1"/>
</dbReference>
<proteinExistence type="inferred from homology"/>
<evidence type="ECO:0000259" key="12">
    <source>
        <dbReference type="Pfam" id="PF01035"/>
    </source>
</evidence>
<keyword evidence="14" id="KW-1185">Reference proteome</keyword>
<evidence type="ECO:0000256" key="4">
    <source>
        <dbReference type="ARBA" id="ARBA00015377"/>
    </source>
</evidence>
<dbReference type="EC" id="2.1.1.63" evidence="3"/>
<dbReference type="SUPFAM" id="SSF53155">
    <property type="entry name" value="Methylated DNA-protein cysteine methyltransferase domain"/>
    <property type="match status" value="1"/>
</dbReference>
<evidence type="ECO:0000256" key="3">
    <source>
        <dbReference type="ARBA" id="ARBA00011918"/>
    </source>
</evidence>
<dbReference type="Pfam" id="PF01035">
    <property type="entry name" value="DNA_binding_1"/>
    <property type="match status" value="1"/>
</dbReference>
<name>A0AAD5QNA9_PARTN</name>
<dbReference type="Gene3D" id="3.30.160.70">
    <property type="entry name" value="Methylated DNA-protein cysteine methyltransferase domain"/>
    <property type="match status" value="1"/>
</dbReference>
<keyword evidence="5" id="KW-0489">Methyltransferase</keyword>
<sequence>MNGVYQAIPSPFGEVLVAEVNSELCAVSFTNDERSVLNELAKWYPSVNFVYGKVLNGNNVLALMSGEVVEDIPISHLVFERCSDFRKSVYKELLRIPRGTTKTYSEIASQMKRPRAYRAVAQACSANIVAVVIPCHRVVASNGSLGGYTWGVEMKRELLNIESLSCLEFDPNGNESEDHSEVERLGQPTRIVGFEDGLAHTPKLPRWIAGKVAKDISKFKNEVSKSVASIEIIASSFSCSRMKQTQCETDFYFRY</sequence>
<evidence type="ECO:0000256" key="2">
    <source>
        <dbReference type="ARBA" id="ARBA00008711"/>
    </source>
</evidence>
<evidence type="ECO:0000256" key="10">
    <source>
        <dbReference type="ARBA" id="ARBA00031621"/>
    </source>
</evidence>
<evidence type="ECO:0000256" key="8">
    <source>
        <dbReference type="ARBA" id="ARBA00023204"/>
    </source>
</evidence>
<comment type="catalytic activity">
    <reaction evidence="1">
        <text>a 4-O-methyl-thymidine in DNA + L-cysteinyl-[protein] = a thymidine in DNA + S-methyl-L-cysteinyl-[protein]</text>
        <dbReference type="Rhea" id="RHEA:53428"/>
        <dbReference type="Rhea" id="RHEA-COMP:10131"/>
        <dbReference type="Rhea" id="RHEA-COMP:10132"/>
        <dbReference type="Rhea" id="RHEA-COMP:13555"/>
        <dbReference type="Rhea" id="RHEA-COMP:13556"/>
        <dbReference type="ChEBI" id="CHEBI:29950"/>
        <dbReference type="ChEBI" id="CHEBI:82612"/>
        <dbReference type="ChEBI" id="CHEBI:137386"/>
        <dbReference type="ChEBI" id="CHEBI:137387"/>
        <dbReference type="EC" id="2.1.1.63"/>
    </reaction>
</comment>
<dbReference type="PANTHER" id="PTHR10815:SF13">
    <property type="entry name" value="METHYLATED-DNA--PROTEIN-CYSTEINE METHYLTRANSFERASE"/>
    <property type="match status" value="1"/>
</dbReference>
<reference evidence="13" key="1">
    <citation type="submission" date="2021-06" db="EMBL/GenBank/DDBJ databases">
        <title>Parelaphostrongylus tenuis whole genome reference sequence.</title>
        <authorList>
            <person name="Garwood T.J."/>
            <person name="Larsen P.A."/>
            <person name="Fountain-Jones N.M."/>
            <person name="Garbe J.R."/>
            <person name="Macchietto M.G."/>
            <person name="Kania S.A."/>
            <person name="Gerhold R.W."/>
            <person name="Richards J.E."/>
            <person name="Wolf T.M."/>
        </authorList>
    </citation>
    <scope>NUCLEOTIDE SEQUENCE</scope>
    <source>
        <strain evidence="13">MNPRO001-30</strain>
        <tissue evidence="13">Meninges</tissue>
    </source>
</reference>
<dbReference type="EMBL" id="JAHQIW010001551">
    <property type="protein sequence ID" value="KAJ1352856.1"/>
    <property type="molecule type" value="Genomic_DNA"/>
</dbReference>
<dbReference type="GO" id="GO:0003908">
    <property type="term" value="F:methylated-DNA-[protein]-cysteine S-methyltransferase activity"/>
    <property type="evidence" value="ECO:0007669"/>
    <property type="project" value="UniProtKB-EC"/>
</dbReference>
<dbReference type="SUPFAM" id="SSF46767">
    <property type="entry name" value="Methylated DNA-protein cysteine methyltransferase, C-terminal domain"/>
    <property type="match status" value="1"/>
</dbReference>
<dbReference type="InterPro" id="IPR014048">
    <property type="entry name" value="MethylDNA_cys_MeTrfase_DNA-bd"/>
</dbReference>
<keyword evidence="6" id="KW-0808">Transferase</keyword>
<evidence type="ECO:0000313" key="13">
    <source>
        <dbReference type="EMBL" id="KAJ1352856.1"/>
    </source>
</evidence>
<comment type="caution">
    <text evidence="13">The sequence shown here is derived from an EMBL/GenBank/DDBJ whole genome shotgun (WGS) entry which is preliminary data.</text>
</comment>
<dbReference type="GO" id="GO:0006281">
    <property type="term" value="P:DNA repair"/>
    <property type="evidence" value="ECO:0007669"/>
    <property type="project" value="UniProtKB-KW"/>
</dbReference>
<dbReference type="GO" id="GO:0032259">
    <property type="term" value="P:methylation"/>
    <property type="evidence" value="ECO:0007669"/>
    <property type="project" value="UniProtKB-KW"/>
</dbReference>
<dbReference type="InterPro" id="IPR036217">
    <property type="entry name" value="MethylDNA_cys_MeTrfase_DNAb"/>
</dbReference>
<dbReference type="InterPro" id="IPR036388">
    <property type="entry name" value="WH-like_DNA-bd_sf"/>
</dbReference>
<evidence type="ECO:0000256" key="1">
    <source>
        <dbReference type="ARBA" id="ARBA00001286"/>
    </source>
</evidence>
<dbReference type="Gene3D" id="1.10.10.10">
    <property type="entry name" value="Winged helix-like DNA-binding domain superfamily/Winged helix DNA-binding domain"/>
    <property type="match status" value="1"/>
</dbReference>
<dbReference type="CDD" id="cd06445">
    <property type="entry name" value="ATase"/>
    <property type="match status" value="1"/>
</dbReference>
<evidence type="ECO:0000256" key="5">
    <source>
        <dbReference type="ARBA" id="ARBA00022603"/>
    </source>
</evidence>
<dbReference type="PROSITE" id="PS00374">
    <property type="entry name" value="MGMT"/>
    <property type="match status" value="1"/>
</dbReference>
<organism evidence="13 14">
    <name type="scientific">Parelaphostrongylus tenuis</name>
    <name type="common">Meningeal worm</name>
    <dbReference type="NCBI Taxonomy" id="148309"/>
    <lineage>
        <taxon>Eukaryota</taxon>
        <taxon>Metazoa</taxon>
        <taxon>Ecdysozoa</taxon>
        <taxon>Nematoda</taxon>
        <taxon>Chromadorea</taxon>
        <taxon>Rhabditida</taxon>
        <taxon>Rhabditina</taxon>
        <taxon>Rhabditomorpha</taxon>
        <taxon>Strongyloidea</taxon>
        <taxon>Metastrongylidae</taxon>
        <taxon>Parelaphostrongylus</taxon>
    </lineage>
</organism>
<keyword evidence="8" id="KW-0234">DNA repair</keyword>
<dbReference type="AlphaFoldDB" id="A0AAD5QNA9"/>
<gene>
    <name evidence="13" type="ORF">KIN20_009339</name>
</gene>
<dbReference type="InterPro" id="IPR001497">
    <property type="entry name" value="MethylDNA_cys_MeTrfase_AS"/>
</dbReference>